<keyword evidence="2 4" id="KW-0547">Nucleotide-binding</keyword>
<evidence type="ECO:0000256" key="4">
    <source>
        <dbReference type="PROSITE-ProRule" id="PRU00409"/>
    </source>
</evidence>
<dbReference type="InterPro" id="IPR005479">
    <property type="entry name" value="CPAse_ATP-bd"/>
</dbReference>
<dbReference type="Proteomes" id="UP000748752">
    <property type="component" value="Unassembled WGS sequence"/>
</dbReference>
<evidence type="ECO:0000259" key="5">
    <source>
        <dbReference type="PROSITE" id="PS50975"/>
    </source>
</evidence>
<dbReference type="InterPro" id="IPR011761">
    <property type="entry name" value="ATP-grasp"/>
</dbReference>
<dbReference type="RefSeq" id="WP_200234821.1">
    <property type="nucleotide sequence ID" value="NZ_NRRV01000009.1"/>
</dbReference>
<organism evidence="6 7">
    <name type="scientific">Thiohalocapsa halophila</name>
    <dbReference type="NCBI Taxonomy" id="69359"/>
    <lineage>
        <taxon>Bacteria</taxon>
        <taxon>Pseudomonadati</taxon>
        <taxon>Pseudomonadota</taxon>
        <taxon>Gammaproteobacteria</taxon>
        <taxon>Chromatiales</taxon>
        <taxon>Chromatiaceae</taxon>
        <taxon>Thiohalocapsa</taxon>
    </lineage>
</organism>
<feature type="domain" description="ATP-grasp" evidence="5">
    <location>
        <begin position="110"/>
        <end position="322"/>
    </location>
</feature>
<evidence type="ECO:0000256" key="1">
    <source>
        <dbReference type="ARBA" id="ARBA00022598"/>
    </source>
</evidence>
<dbReference type="InterPro" id="IPR052032">
    <property type="entry name" value="ATP-dep_AA_Ligase"/>
</dbReference>
<dbReference type="Pfam" id="PF13535">
    <property type="entry name" value="ATP-grasp_4"/>
    <property type="match status" value="1"/>
</dbReference>
<reference evidence="6 7" key="1">
    <citation type="journal article" date="2020" name="Microorganisms">
        <title>Osmotic Adaptation and Compatible Solute Biosynthesis of Phototrophic Bacteria as Revealed from Genome Analyses.</title>
        <authorList>
            <person name="Imhoff J.F."/>
            <person name="Rahn T."/>
            <person name="Kunzel S."/>
            <person name="Keller A."/>
            <person name="Neulinger S.C."/>
        </authorList>
    </citation>
    <scope>NUCLEOTIDE SEQUENCE [LARGE SCALE GENOMIC DNA]</scope>
    <source>
        <strain evidence="6 7">DSM 6210</strain>
    </source>
</reference>
<sequence>MPKHNVFIVGLDPFNLERLKRVPAARDCELHAALDVSDIRHVDSYDVPALIDKAVAAMEDFDGSIDGVASYWDFPGSLFVPVLAERFGLPGPSLEAVLKCEHKYWSRLEQQKAVAQHLPVFRAFDPNDDDAFGKLQLVPPFWIKPIKSFRSYLAFQINDAHQFRDVMQTCRQEQGHIVEPFRDLLRMFELPAEIVDMPETFIAETPIGGAQCTLEGYVYQGGVVVYGVVDSIRAAGGLSFGRYQYPSSLPLEIQHRMIDAARLAVGAIGLDNSPFNAELYYDQSADRIWLLEINPRISQAHTDLFEKVAGISHHAVMLDLALGRKPSPLERAGHFNVAAHFMVRTPDAGRITVVPDDAAIARIAEQQPDTVVKIAVEPGQHLRELQGQDQYSFELAQVFIGARDEMELADKYRAVLAELHFDLERDRQEPVIL</sequence>
<keyword evidence="1 6" id="KW-0436">Ligase</keyword>
<proteinExistence type="predicted"/>
<gene>
    <name evidence="6" type="ORF">CKO31_05500</name>
</gene>
<keyword evidence="7" id="KW-1185">Reference proteome</keyword>
<dbReference type="GO" id="GO:0016874">
    <property type="term" value="F:ligase activity"/>
    <property type="evidence" value="ECO:0007669"/>
    <property type="project" value="UniProtKB-KW"/>
</dbReference>
<dbReference type="PANTHER" id="PTHR43585">
    <property type="entry name" value="FUMIPYRROLE BIOSYNTHESIS PROTEIN C"/>
    <property type="match status" value="1"/>
</dbReference>
<evidence type="ECO:0000313" key="6">
    <source>
        <dbReference type="EMBL" id="MBK1630207.1"/>
    </source>
</evidence>
<evidence type="ECO:0000256" key="3">
    <source>
        <dbReference type="ARBA" id="ARBA00022840"/>
    </source>
</evidence>
<protein>
    <submittedName>
        <fullName evidence="6">D-alanine--D-alanine ligase</fullName>
    </submittedName>
</protein>
<keyword evidence="3 4" id="KW-0067">ATP-binding</keyword>
<dbReference type="PANTHER" id="PTHR43585:SF2">
    <property type="entry name" value="ATP-GRASP ENZYME FSQD"/>
    <property type="match status" value="1"/>
</dbReference>
<dbReference type="SUPFAM" id="SSF56059">
    <property type="entry name" value="Glutathione synthetase ATP-binding domain-like"/>
    <property type="match status" value="1"/>
</dbReference>
<evidence type="ECO:0000256" key="2">
    <source>
        <dbReference type="ARBA" id="ARBA00022741"/>
    </source>
</evidence>
<accession>A0ABS1CEF8</accession>
<name>A0ABS1CEF8_9GAMM</name>
<dbReference type="EMBL" id="NRRV01000009">
    <property type="protein sequence ID" value="MBK1630207.1"/>
    <property type="molecule type" value="Genomic_DNA"/>
</dbReference>
<dbReference type="Gene3D" id="3.30.470.20">
    <property type="entry name" value="ATP-grasp fold, B domain"/>
    <property type="match status" value="1"/>
</dbReference>
<comment type="caution">
    <text evidence="6">The sequence shown here is derived from an EMBL/GenBank/DDBJ whole genome shotgun (WGS) entry which is preliminary data.</text>
</comment>
<dbReference type="PROSITE" id="PS50975">
    <property type="entry name" value="ATP_GRASP"/>
    <property type="match status" value="1"/>
</dbReference>
<dbReference type="PROSITE" id="PS00867">
    <property type="entry name" value="CPSASE_2"/>
    <property type="match status" value="1"/>
</dbReference>
<evidence type="ECO:0000313" key="7">
    <source>
        <dbReference type="Proteomes" id="UP000748752"/>
    </source>
</evidence>